<gene>
    <name evidence="2" type="ordered locus">SGRA_3315</name>
</gene>
<accession>H6L035</accession>
<reference evidence="2 3" key="1">
    <citation type="journal article" date="2012" name="Stand. Genomic Sci.">
        <title>Complete genome sequencing and analysis of Saprospira grandis str. Lewin, a predatory marine bacterium.</title>
        <authorList>
            <person name="Saw J.H."/>
            <person name="Yuryev A."/>
            <person name="Kanbe M."/>
            <person name="Hou S."/>
            <person name="Young A.G."/>
            <person name="Aizawa S."/>
            <person name="Alam M."/>
        </authorList>
    </citation>
    <scope>NUCLEOTIDE SEQUENCE [LARGE SCALE GENOMIC DNA]</scope>
    <source>
        <strain evidence="2 3">Lewin</strain>
    </source>
</reference>
<keyword evidence="3" id="KW-1185">Reference proteome</keyword>
<name>H6L035_SAPGL</name>
<sequence length="35" mass="3784">MGRADLRAPAEPDPKAQRAEGAAPNYLPPPKKQNQ</sequence>
<evidence type="ECO:0000256" key="1">
    <source>
        <dbReference type="SAM" id="MobiDB-lite"/>
    </source>
</evidence>
<evidence type="ECO:0000313" key="3">
    <source>
        <dbReference type="Proteomes" id="UP000007519"/>
    </source>
</evidence>
<dbReference type="Proteomes" id="UP000007519">
    <property type="component" value="Chromosome"/>
</dbReference>
<feature type="compositionally biased region" description="Basic and acidic residues" evidence="1">
    <location>
        <begin position="1"/>
        <end position="18"/>
    </location>
</feature>
<dbReference type="AlphaFoldDB" id="H6L035"/>
<dbReference type="EMBL" id="CP002831">
    <property type="protein sequence ID" value="AFC26042.1"/>
    <property type="molecule type" value="Genomic_DNA"/>
</dbReference>
<feature type="compositionally biased region" description="Pro residues" evidence="1">
    <location>
        <begin position="26"/>
        <end position="35"/>
    </location>
</feature>
<protein>
    <submittedName>
        <fullName evidence="2">Uncharacterized protein</fullName>
    </submittedName>
</protein>
<dbReference type="STRING" id="984262.SGRA_3315"/>
<feature type="region of interest" description="Disordered" evidence="1">
    <location>
        <begin position="1"/>
        <end position="35"/>
    </location>
</feature>
<dbReference type="KEGG" id="sgn:SGRA_3315"/>
<evidence type="ECO:0000313" key="2">
    <source>
        <dbReference type="EMBL" id="AFC26042.1"/>
    </source>
</evidence>
<dbReference type="HOGENOM" id="CLU_3367217_0_0_10"/>
<proteinExistence type="predicted"/>
<organism evidence="2 3">
    <name type="scientific">Saprospira grandis (strain Lewin)</name>
    <dbReference type="NCBI Taxonomy" id="984262"/>
    <lineage>
        <taxon>Bacteria</taxon>
        <taxon>Pseudomonadati</taxon>
        <taxon>Bacteroidota</taxon>
        <taxon>Saprospiria</taxon>
        <taxon>Saprospirales</taxon>
        <taxon>Saprospiraceae</taxon>
        <taxon>Saprospira</taxon>
    </lineage>
</organism>